<keyword evidence="5" id="KW-0547">Nucleotide-binding</keyword>
<dbReference type="Gene3D" id="1.20.5.1930">
    <property type="match status" value="1"/>
</dbReference>
<keyword evidence="12" id="KW-1185">Reference proteome</keyword>
<dbReference type="PANTHER" id="PTHR24421:SF10">
    <property type="entry name" value="NITRATE_NITRITE SENSOR PROTEIN NARQ"/>
    <property type="match status" value="1"/>
</dbReference>
<keyword evidence="9" id="KW-0472">Membrane</keyword>
<feature type="transmembrane region" description="Helical" evidence="9">
    <location>
        <begin position="26"/>
        <end position="47"/>
    </location>
</feature>
<feature type="transmembrane region" description="Helical" evidence="9">
    <location>
        <begin position="139"/>
        <end position="158"/>
    </location>
</feature>
<evidence type="ECO:0000313" key="11">
    <source>
        <dbReference type="EMBL" id="MBB5840801.1"/>
    </source>
</evidence>
<gene>
    <name evidence="11" type="ORF">HDA39_007535</name>
</gene>
<reference evidence="11 12" key="1">
    <citation type="submission" date="2020-08" db="EMBL/GenBank/DDBJ databases">
        <title>Sequencing the genomes of 1000 actinobacteria strains.</title>
        <authorList>
            <person name="Klenk H.-P."/>
        </authorList>
    </citation>
    <scope>NUCLEOTIDE SEQUENCE [LARGE SCALE GENOMIC DNA]</scope>
    <source>
        <strain evidence="11 12">DSM 28967</strain>
    </source>
</reference>
<accession>A0A7W9JET8</accession>
<evidence type="ECO:0000256" key="7">
    <source>
        <dbReference type="ARBA" id="ARBA00022840"/>
    </source>
</evidence>
<sequence length="411" mass="42577">MTSPGRTRGSGSGTGRVVAHRRRAPLVAEIVGLALLTAADLAITLVHPAPDGGLLAASFTSITPAIGVGAAVVAVLRRHFGRIALLTLVVASASLLVSVVSGLADWAGAPVQAQSPLTEALALALLCGAVCHQLPSRSVAPLVVLVGVAATIAAPLRFGLDSSWALLAVPAALMWGGSVATGLVLRDADGRYDAELARARESERLTLARELHDFVAHHVTGIVVLAQGAQVAAARRDERPGSYPEIEQAGGEALSAMRRLVGMLRTEEPGDTRTGDDPPRPALLAELKEACGNDPRVRLTTTPEVDRLSLPPALITAAHRIVLEAVTNARRYAVPGSPIEVSAGLRRKGLTAALELTVVNAVPAQAERGEGYGLVGMAERAQALGGTLSSGAGPTDEWRVHATLPVEQRFH</sequence>
<dbReference type="GO" id="GO:0016020">
    <property type="term" value="C:membrane"/>
    <property type="evidence" value="ECO:0007669"/>
    <property type="project" value="InterPro"/>
</dbReference>
<evidence type="ECO:0000256" key="1">
    <source>
        <dbReference type="ARBA" id="ARBA00000085"/>
    </source>
</evidence>
<dbReference type="InterPro" id="IPR036890">
    <property type="entry name" value="HATPase_C_sf"/>
</dbReference>
<dbReference type="Proteomes" id="UP000549971">
    <property type="component" value="Unassembled WGS sequence"/>
</dbReference>
<feature type="transmembrane region" description="Helical" evidence="9">
    <location>
        <begin position="164"/>
        <end position="185"/>
    </location>
</feature>
<evidence type="ECO:0000256" key="2">
    <source>
        <dbReference type="ARBA" id="ARBA00012438"/>
    </source>
</evidence>
<keyword evidence="9" id="KW-1133">Transmembrane helix</keyword>
<keyword evidence="6 11" id="KW-0418">Kinase</keyword>
<dbReference type="InterPro" id="IPR011712">
    <property type="entry name" value="Sig_transdc_His_kin_sub3_dim/P"/>
</dbReference>
<keyword evidence="9" id="KW-0812">Transmembrane</keyword>
<dbReference type="RefSeq" id="WP_184803434.1">
    <property type="nucleotide sequence ID" value="NZ_JACHMY010000001.1"/>
</dbReference>
<evidence type="ECO:0000256" key="8">
    <source>
        <dbReference type="ARBA" id="ARBA00023012"/>
    </source>
</evidence>
<evidence type="ECO:0000256" key="5">
    <source>
        <dbReference type="ARBA" id="ARBA00022741"/>
    </source>
</evidence>
<evidence type="ECO:0000256" key="3">
    <source>
        <dbReference type="ARBA" id="ARBA00022553"/>
    </source>
</evidence>
<dbReference type="SUPFAM" id="SSF55874">
    <property type="entry name" value="ATPase domain of HSP90 chaperone/DNA topoisomerase II/histidine kinase"/>
    <property type="match status" value="1"/>
</dbReference>
<evidence type="ECO:0000256" key="6">
    <source>
        <dbReference type="ARBA" id="ARBA00022777"/>
    </source>
</evidence>
<evidence type="ECO:0000256" key="9">
    <source>
        <dbReference type="SAM" id="Phobius"/>
    </source>
</evidence>
<feature type="transmembrane region" description="Helical" evidence="9">
    <location>
        <begin position="83"/>
        <end position="104"/>
    </location>
</feature>
<dbReference type="AlphaFoldDB" id="A0A7W9JET8"/>
<evidence type="ECO:0000259" key="10">
    <source>
        <dbReference type="Pfam" id="PF07730"/>
    </source>
</evidence>
<feature type="transmembrane region" description="Helical" evidence="9">
    <location>
        <begin position="53"/>
        <end position="76"/>
    </location>
</feature>
<keyword evidence="7" id="KW-0067">ATP-binding</keyword>
<proteinExistence type="predicted"/>
<organism evidence="11 12">
    <name type="scientific">Kribbella italica</name>
    <dbReference type="NCBI Taxonomy" id="1540520"/>
    <lineage>
        <taxon>Bacteria</taxon>
        <taxon>Bacillati</taxon>
        <taxon>Actinomycetota</taxon>
        <taxon>Actinomycetes</taxon>
        <taxon>Propionibacteriales</taxon>
        <taxon>Kribbellaceae</taxon>
        <taxon>Kribbella</taxon>
    </lineage>
</organism>
<dbReference type="CDD" id="cd16917">
    <property type="entry name" value="HATPase_UhpB-NarQ-NarX-like"/>
    <property type="match status" value="1"/>
</dbReference>
<dbReference type="InterPro" id="IPR050482">
    <property type="entry name" value="Sensor_HK_TwoCompSys"/>
</dbReference>
<comment type="caution">
    <text evidence="11">The sequence shown here is derived from an EMBL/GenBank/DDBJ whole genome shotgun (WGS) entry which is preliminary data.</text>
</comment>
<dbReference type="EC" id="2.7.13.3" evidence="2"/>
<dbReference type="EMBL" id="JACHMY010000001">
    <property type="protein sequence ID" value="MBB5840801.1"/>
    <property type="molecule type" value="Genomic_DNA"/>
</dbReference>
<dbReference type="PANTHER" id="PTHR24421">
    <property type="entry name" value="NITRATE/NITRITE SENSOR PROTEIN NARX-RELATED"/>
    <property type="match status" value="1"/>
</dbReference>
<dbReference type="Gene3D" id="3.30.565.10">
    <property type="entry name" value="Histidine kinase-like ATPase, C-terminal domain"/>
    <property type="match status" value="1"/>
</dbReference>
<protein>
    <recommendedName>
        <fullName evidence="2">histidine kinase</fullName>
        <ecNumber evidence="2">2.7.13.3</ecNumber>
    </recommendedName>
</protein>
<keyword evidence="8" id="KW-0902">Two-component regulatory system</keyword>
<evidence type="ECO:0000313" key="12">
    <source>
        <dbReference type="Proteomes" id="UP000549971"/>
    </source>
</evidence>
<keyword evidence="4" id="KW-0808">Transferase</keyword>
<dbReference type="Pfam" id="PF07730">
    <property type="entry name" value="HisKA_3"/>
    <property type="match status" value="1"/>
</dbReference>
<dbReference type="GO" id="GO:0000155">
    <property type="term" value="F:phosphorelay sensor kinase activity"/>
    <property type="evidence" value="ECO:0007669"/>
    <property type="project" value="InterPro"/>
</dbReference>
<dbReference type="GO" id="GO:0005524">
    <property type="term" value="F:ATP binding"/>
    <property type="evidence" value="ECO:0007669"/>
    <property type="project" value="UniProtKB-KW"/>
</dbReference>
<name>A0A7W9JET8_9ACTN</name>
<feature type="domain" description="Signal transduction histidine kinase subgroup 3 dimerisation and phosphoacceptor" evidence="10">
    <location>
        <begin position="203"/>
        <end position="267"/>
    </location>
</feature>
<comment type="catalytic activity">
    <reaction evidence="1">
        <text>ATP + protein L-histidine = ADP + protein N-phospho-L-histidine.</text>
        <dbReference type="EC" id="2.7.13.3"/>
    </reaction>
</comment>
<evidence type="ECO:0000256" key="4">
    <source>
        <dbReference type="ARBA" id="ARBA00022679"/>
    </source>
</evidence>
<dbReference type="GO" id="GO:0046983">
    <property type="term" value="F:protein dimerization activity"/>
    <property type="evidence" value="ECO:0007669"/>
    <property type="project" value="InterPro"/>
</dbReference>
<keyword evidence="3" id="KW-0597">Phosphoprotein</keyword>